<reference evidence="2 3" key="1">
    <citation type="submission" date="2011-02" db="EMBL/GenBank/DDBJ databases">
        <authorList>
            <person name="Nelson K.E."/>
            <person name="Sutton G."/>
            <person name="Torralba M."/>
            <person name="Durkin S."/>
            <person name="Harkins D."/>
            <person name="Montgomery R."/>
            <person name="Ziemer C."/>
            <person name="Klaassens E."/>
            <person name="Ocuiv P."/>
            <person name="Morrison M."/>
        </authorList>
    </citation>
    <scope>NUCLEOTIDE SEQUENCE [LARGE SCALE GENOMIC DNA]</scope>
    <source>
        <strain evidence="2 3">8</strain>
    </source>
</reference>
<gene>
    <name evidence="2" type="ORF">CUS_6630</name>
</gene>
<evidence type="ECO:0000313" key="3">
    <source>
        <dbReference type="Proteomes" id="UP000004259"/>
    </source>
</evidence>
<feature type="region of interest" description="Disordered" evidence="1">
    <location>
        <begin position="21"/>
        <end position="40"/>
    </location>
</feature>
<name>E9SBF7_RUMAL</name>
<evidence type="ECO:0000256" key="1">
    <source>
        <dbReference type="SAM" id="MobiDB-lite"/>
    </source>
</evidence>
<dbReference type="EMBL" id="ADKM02000066">
    <property type="protein sequence ID" value="EGC03443.1"/>
    <property type="molecule type" value="Genomic_DNA"/>
</dbReference>
<organism evidence="2 3">
    <name type="scientific">Ruminococcus albus 8</name>
    <dbReference type="NCBI Taxonomy" id="246199"/>
    <lineage>
        <taxon>Bacteria</taxon>
        <taxon>Bacillati</taxon>
        <taxon>Bacillota</taxon>
        <taxon>Clostridia</taxon>
        <taxon>Eubacteriales</taxon>
        <taxon>Oscillospiraceae</taxon>
        <taxon>Ruminococcus</taxon>
    </lineage>
</organism>
<sequence>MFRARTFLDIERERDSDIWADSSKQNSVIGKEISDPQGSF</sequence>
<dbReference type="AlphaFoldDB" id="E9SBF7"/>
<feature type="non-terminal residue" evidence="2">
    <location>
        <position position="40"/>
    </location>
</feature>
<evidence type="ECO:0000313" key="2">
    <source>
        <dbReference type="EMBL" id="EGC03443.1"/>
    </source>
</evidence>
<accession>E9SBF7</accession>
<keyword evidence="3" id="KW-1185">Reference proteome</keyword>
<comment type="caution">
    <text evidence="2">The sequence shown here is derived from an EMBL/GenBank/DDBJ whole genome shotgun (WGS) entry which is preliminary data.</text>
</comment>
<protein>
    <submittedName>
        <fullName evidence="2">Uncharacterized protein</fullName>
    </submittedName>
</protein>
<dbReference type="Proteomes" id="UP000004259">
    <property type="component" value="Unassembled WGS sequence"/>
</dbReference>
<proteinExistence type="predicted"/>